<reference evidence="4 5" key="1">
    <citation type="journal article" date="2024" name="Int. J. Syst. Evol. Microbiol.">
        <title>Virgibacillus tibetensis sp. nov., isolated from salt lake on the Tibetan Plateau of China.</title>
        <authorList>
            <person name="Phurbu D."/>
            <person name="Liu Z.-X."/>
            <person name="Wang R."/>
            <person name="Zheng Y.-Y."/>
            <person name="Liu H.-C."/>
            <person name="Zhou Y.-G."/>
            <person name="Yu Y.-J."/>
            <person name="Li A.-H."/>
        </authorList>
    </citation>
    <scope>NUCLEOTIDE SEQUENCE [LARGE SCALE GENOMIC DNA]</scope>
    <source>
        <strain evidence="4 5">C22-A2</strain>
    </source>
</reference>
<dbReference type="InterPro" id="IPR002502">
    <property type="entry name" value="Amidase_domain"/>
</dbReference>
<evidence type="ECO:0000313" key="4">
    <source>
        <dbReference type="EMBL" id="MEC5422410.1"/>
    </source>
</evidence>
<dbReference type="Pfam" id="PF01510">
    <property type="entry name" value="Amidase_2"/>
    <property type="match status" value="1"/>
</dbReference>
<dbReference type="SMART" id="SM00257">
    <property type="entry name" value="LysM"/>
    <property type="match status" value="1"/>
</dbReference>
<dbReference type="Gene3D" id="3.10.350.10">
    <property type="entry name" value="LysM domain"/>
    <property type="match status" value="1"/>
</dbReference>
<sequence>MSYKFQSLPQLVDHRKSIPQKGSYSKRTKKITTRVWHHSLTKKALGGSIAAAFANYHIGLGWPSVGYHFVIEPQNTVNTSKGKRARIVYANDINNRTYHVGNSNQYALGICVAGDYRYEDLDDASKATIDELQAALVADKIGNQDKSHNEMAGYSWKSCCVYNYKEAFKFLDSKKPTAVPGKYKIQEGDTFWGIANNDEGITVEDLIAANPNVDPKKLKVGQSINLGKAKNSYTPKPNTPKKPQASYKYPLPSGVWKHYEKPDGKRGEYEEVKQIQRALNALYFKCGKVDGWYGDKVDDAITRFQMVYLPFEVDGDYGPNTRKKMQAVLKSKGY</sequence>
<dbReference type="InterPro" id="IPR002477">
    <property type="entry name" value="Peptidoglycan-bd-like"/>
</dbReference>
<dbReference type="CDD" id="cd00118">
    <property type="entry name" value="LysM"/>
    <property type="match status" value="1"/>
</dbReference>
<dbReference type="InterPro" id="IPR036365">
    <property type="entry name" value="PGBD-like_sf"/>
</dbReference>
<dbReference type="InterPro" id="IPR036505">
    <property type="entry name" value="Amidase/PGRP_sf"/>
</dbReference>
<evidence type="ECO:0000313" key="5">
    <source>
        <dbReference type="Proteomes" id="UP001335737"/>
    </source>
</evidence>
<keyword evidence="5" id="KW-1185">Reference proteome</keyword>
<dbReference type="Pfam" id="PF01471">
    <property type="entry name" value="PG_binding_1"/>
    <property type="match status" value="1"/>
</dbReference>
<dbReference type="SUPFAM" id="SSF47090">
    <property type="entry name" value="PGBD-like"/>
    <property type="match status" value="1"/>
</dbReference>
<dbReference type="RefSeq" id="WP_327605974.1">
    <property type="nucleotide sequence ID" value="NZ_JARZFX010000001.1"/>
</dbReference>
<dbReference type="Gene3D" id="1.10.101.10">
    <property type="entry name" value="PGBD-like superfamily/PGBD"/>
    <property type="match status" value="1"/>
</dbReference>
<evidence type="ECO:0000259" key="3">
    <source>
        <dbReference type="PROSITE" id="PS51782"/>
    </source>
</evidence>
<dbReference type="SUPFAM" id="SSF55846">
    <property type="entry name" value="N-acetylmuramoyl-L-alanine amidase-like"/>
    <property type="match status" value="1"/>
</dbReference>
<dbReference type="SUPFAM" id="SSF54106">
    <property type="entry name" value="LysM domain"/>
    <property type="match status" value="1"/>
</dbReference>
<proteinExistence type="predicted"/>
<dbReference type="Pfam" id="PF01476">
    <property type="entry name" value="LysM"/>
    <property type="match status" value="1"/>
</dbReference>
<evidence type="ECO:0000256" key="2">
    <source>
        <dbReference type="ARBA" id="ARBA00032390"/>
    </source>
</evidence>
<dbReference type="EMBL" id="JARZFX010000001">
    <property type="protein sequence ID" value="MEC5422410.1"/>
    <property type="molecule type" value="Genomic_DNA"/>
</dbReference>
<gene>
    <name evidence="4" type="ORF">QGM71_02755</name>
</gene>
<dbReference type="InterPro" id="IPR036779">
    <property type="entry name" value="LysM_dom_sf"/>
</dbReference>
<dbReference type="Gene3D" id="3.40.80.10">
    <property type="entry name" value="Peptidoglycan recognition protein-like"/>
    <property type="match status" value="1"/>
</dbReference>
<dbReference type="Proteomes" id="UP001335737">
    <property type="component" value="Unassembled WGS sequence"/>
</dbReference>
<organism evidence="4 5">
    <name type="scientific">Virgibacillus tibetensis</name>
    <dbReference type="NCBI Taxonomy" id="3042313"/>
    <lineage>
        <taxon>Bacteria</taxon>
        <taxon>Bacillati</taxon>
        <taxon>Bacillota</taxon>
        <taxon>Bacilli</taxon>
        <taxon>Bacillales</taxon>
        <taxon>Bacillaceae</taxon>
        <taxon>Virgibacillus</taxon>
    </lineage>
</organism>
<dbReference type="CDD" id="cd06583">
    <property type="entry name" value="PGRP"/>
    <property type="match status" value="1"/>
</dbReference>
<dbReference type="InterPro" id="IPR036366">
    <property type="entry name" value="PGBDSf"/>
</dbReference>
<protein>
    <recommendedName>
        <fullName evidence="2">Autolysin</fullName>
    </recommendedName>
    <alternativeName>
        <fullName evidence="1">Cell wall hydrolase</fullName>
    </alternativeName>
</protein>
<name>A0ABU6KBA5_9BACI</name>
<dbReference type="InterPro" id="IPR018392">
    <property type="entry name" value="LysM"/>
</dbReference>
<accession>A0ABU6KBA5</accession>
<evidence type="ECO:0000256" key="1">
    <source>
        <dbReference type="ARBA" id="ARBA00030881"/>
    </source>
</evidence>
<comment type="caution">
    <text evidence="4">The sequence shown here is derived from an EMBL/GenBank/DDBJ whole genome shotgun (WGS) entry which is preliminary data.</text>
</comment>
<feature type="domain" description="LysM" evidence="3">
    <location>
        <begin position="181"/>
        <end position="226"/>
    </location>
</feature>
<dbReference type="PROSITE" id="PS51782">
    <property type="entry name" value="LYSM"/>
    <property type="match status" value="1"/>
</dbReference>